<gene>
    <name evidence="3" type="ORF">A2Z22_04515</name>
</gene>
<proteinExistence type="predicted"/>
<feature type="transmembrane region" description="Helical" evidence="1">
    <location>
        <begin position="20"/>
        <end position="44"/>
    </location>
</feature>
<evidence type="ECO:0000259" key="2">
    <source>
        <dbReference type="SMART" id="SM00460"/>
    </source>
</evidence>
<dbReference type="Pfam" id="PF01841">
    <property type="entry name" value="Transglut_core"/>
    <property type="match status" value="1"/>
</dbReference>
<evidence type="ECO:0000313" key="4">
    <source>
        <dbReference type="Proteomes" id="UP000177053"/>
    </source>
</evidence>
<dbReference type="Gene3D" id="3.10.620.30">
    <property type="match status" value="1"/>
</dbReference>
<sequence>MQKVHFKISNILKTLLQENIFRIINLMKILFYIFIFLILFNLFFTNDILASENFKADLKMEYVFDSSGTAHVVNEIKIENLTSQLYAKSIQFSLKDVNPINIKIHDKYSNLNYLKTINDQEINFDIKFKDANVGKSNKFEFFIEFDEESLAKKKGDVWEIDIPKLDKENIFEINEIKLTVPNTFGNESFISPKPDKSITNDNNKTYIFLDNKLLIRGVNANFGQFQIYSFSITYHLENELNRKDNINIAIPPDTSYQKIYYQNIEPKPNNIKVEEDGNWIADFSLKPKERLDVFLNGFVHIYSTPFDNQYHKIITPTIIQLENNKKSTKYWQANDESIQKITKEKNNVKEIYDFVTTTLKYDYERVKPDIERKGAKEALLTPDSSICTEFTDLFIAITRSAGIPAREINGFAYTTNLRIQPLSLVSDVLHAWPEYWDFEKQLWIALDPTWESTTGGIDYFNNFDLNHFAFVIHGKNDSYPKPPGTYKLEGNPQKDIFVTIGKSENIDLSKISLTFEKIKNNFYKNTVTLKINNFSNFAIYDLQPEIYIADNHYFGEKINVLPPFSQNEYVVHIPKNIFTLKTPIIIKIDDQEIILKFNYSESILNISVVIFILLLSLLILNKIKNRLFINKDFKKV</sequence>
<dbReference type="Proteomes" id="UP000177053">
    <property type="component" value="Unassembled WGS sequence"/>
</dbReference>
<dbReference type="EMBL" id="MGFS01000001">
    <property type="protein sequence ID" value="OGM12408.1"/>
    <property type="molecule type" value="Genomic_DNA"/>
</dbReference>
<reference evidence="3 4" key="1">
    <citation type="journal article" date="2016" name="Nat. Commun.">
        <title>Thousands of microbial genomes shed light on interconnected biogeochemical processes in an aquifer system.</title>
        <authorList>
            <person name="Anantharaman K."/>
            <person name="Brown C.T."/>
            <person name="Hug L.A."/>
            <person name="Sharon I."/>
            <person name="Castelle C.J."/>
            <person name="Probst A.J."/>
            <person name="Thomas B.C."/>
            <person name="Singh A."/>
            <person name="Wilkins M.J."/>
            <person name="Karaoz U."/>
            <person name="Brodie E.L."/>
            <person name="Williams K.H."/>
            <person name="Hubbard S.S."/>
            <person name="Banfield J.F."/>
        </authorList>
    </citation>
    <scope>NUCLEOTIDE SEQUENCE [LARGE SCALE GENOMIC DNA]</scope>
</reference>
<keyword evidence="1" id="KW-1133">Transmembrane helix</keyword>
<dbReference type="PANTHER" id="PTHR33490:SF6">
    <property type="entry name" value="SLL1049 PROTEIN"/>
    <property type="match status" value="1"/>
</dbReference>
<evidence type="ECO:0000256" key="1">
    <source>
        <dbReference type="SAM" id="Phobius"/>
    </source>
</evidence>
<dbReference type="SMART" id="SM00460">
    <property type="entry name" value="TGc"/>
    <property type="match status" value="1"/>
</dbReference>
<accession>A0A1F7XDB4</accession>
<feature type="domain" description="Transglutaminase-like" evidence="2">
    <location>
        <begin position="380"/>
        <end position="450"/>
    </location>
</feature>
<keyword evidence="1" id="KW-0472">Membrane</keyword>
<dbReference type="SUPFAM" id="SSF54001">
    <property type="entry name" value="Cysteine proteinases"/>
    <property type="match status" value="1"/>
</dbReference>
<organism evidence="3 4">
    <name type="scientific">Candidatus Woesebacteria bacterium RBG_16_34_12</name>
    <dbReference type="NCBI Taxonomy" id="1802480"/>
    <lineage>
        <taxon>Bacteria</taxon>
        <taxon>Candidatus Woeseibacteriota</taxon>
    </lineage>
</organism>
<comment type="caution">
    <text evidence="3">The sequence shown here is derived from an EMBL/GenBank/DDBJ whole genome shotgun (WGS) entry which is preliminary data.</text>
</comment>
<feature type="transmembrane region" description="Helical" evidence="1">
    <location>
        <begin position="603"/>
        <end position="621"/>
    </location>
</feature>
<protein>
    <recommendedName>
        <fullName evidence="2">Transglutaminase-like domain-containing protein</fullName>
    </recommendedName>
</protein>
<name>A0A1F7XDB4_9BACT</name>
<keyword evidence="1" id="KW-0812">Transmembrane</keyword>
<evidence type="ECO:0000313" key="3">
    <source>
        <dbReference type="EMBL" id="OGM12408.1"/>
    </source>
</evidence>
<dbReference type="PANTHER" id="PTHR33490">
    <property type="entry name" value="BLR5614 PROTEIN-RELATED"/>
    <property type="match status" value="1"/>
</dbReference>
<dbReference type="InterPro" id="IPR038765">
    <property type="entry name" value="Papain-like_cys_pep_sf"/>
</dbReference>
<dbReference type="AlphaFoldDB" id="A0A1F7XDB4"/>
<dbReference type="InterPro" id="IPR002931">
    <property type="entry name" value="Transglutaminase-like"/>
</dbReference>